<feature type="chain" id="PRO_5025493103" evidence="1">
    <location>
        <begin position="23"/>
        <end position="76"/>
    </location>
</feature>
<keyword evidence="1" id="KW-0732">Signal</keyword>
<sequence>MSMLTTGILTFLSLSMTSLNSGLTGGLKLKPNRASTTRLYESLTSCESGRKDRKGTSISWHCLVRFWNRGLFDCFG</sequence>
<protein>
    <submittedName>
        <fullName evidence="2">Putative secreted protein</fullName>
    </submittedName>
</protein>
<evidence type="ECO:0000313" key="2">
    <source>
        <dbReference type="EMBL" id="MXU83570.1"/>
    </source>
</evidence>
<accession>A0A6B0U4J1</accession>
<dbReference type="AlphaFoldDB" id="A0A6B0U4J1"/>
<dbReference type="EMBL" id="GIFC01001487">
    <property type="protein sequence ID" value="MXU83570.1"/>
    <property type="molecule type" value="Transcribed_RNA"/>
</dbReference>
<organism evidence="2">
    <name type="scientific">Ixodes ricinus</name>
    <name type="common">Common tick</name>
    <name type="synonym">Acarus ricinus</name>
    <dbReference type="NCBI Taxonomy" id="34613"/>
    <lineage>
        <taxon>Eukaryota</taxon>
        <taxon>Metazoa</taxon>
        <taxon>Ecdysozoa</taxon>
        <taxon>Arthropoda</taxon>
        <taxon>Chelicerata</taxon>
        <taxon>Arachnida</taxon>
        <taxon>Acari</taxon>
        <taxon>Parasitiformes</taxon>
        <taxon>Ixodida</taxon>
        <taxon>Ixodoidea</taxon>
        <taxon>Ixodidae</taxon>
        <taxon>Ixodinae</taxon>
        <taxon>Ixodes</taxon>
    </lineage>
</organism>
<reference evidence="2" key="1">
    <citation type="submission" date="2019-12" db="EMBL/GenBank/DDBJ databases">
        <title>An insight into the sialome of adult female Ixodes ricinus ticks feeding for 6 days.</title>
        <authorList>
            <person name="Perner J."/>
            <person name="Ribeiro J.M.C."/>
        </authorList>
    </citation>
    <scope>NUCLEOTIDE SEQUENCE</scope>
    <source>
        <strain evidence="2">Semi-engorged</strain>
        <tissue evidence="2">Salivary glands</tissue>
    </source>
</reference>
<proteinExistence type="predicted"/>
<evidence type="ECO:0000256" key="1">
    <source>
        <dbReference type="SAM" id="SignalP"/>
    </source>
</evidence>
<name>A0A6B0U4J1_IXORI</name>
<feature type="signal peptide" evidence="1">
    <location>
        <begin position="1"/>
        <end position="22"/>
    </location>
</feature>